<name>A7RIV9_NEMVE</name>
<dbReference type="EMBL" id="DS469513">
    <property type="protein sequence ID" value="EDO48467.1"/>
    <property type="molecule type" value="Genomic_DNA"/>
</dbReference>
<reference evidence="2 3" key="1">
    <citation type="journal article" date="2007" name="Science">
        <title>Sea anemone genome reveals ancestral eumetazoan gene repertoire and genomic organization.</title>
        <authorList>
            <person name="Putnam N.H."/>
            <person name="Srivastava M."/>
            <person name="Hellsten U."/>
            <person name="Dirks B."/>
            <person name="Chapman J."/>
            <person name="Salamov A."/>
            <person name="Terry A."/>
            <person name="Shapiro H."/>
            <person name="Lindquist E."/>
            <person name="Kapitonov V.V."/>
            <person name="Jurka J."/>
            <person name="Genikhovich G."/>
            <person name="Grigoriev I.V."/>
            <person name="Lucas S.M."/>
            <person name="Steele R.E."/>
            <person name="Finnerty J.R."/>
            <person name="Technau U."/>
            <person name="Martindale M.Q."/>
            <person name="Rokhsar D.S."/>
        </authorList>
    </citation>
    <scope>NUCLEOTIDE SEQUENCE [LARGE SCALE GENOMIC DNA]</scope>
    <source>
        <strain evidence="3">CH2 X CH6</strain>
    </source>
</reference>
<evidence type="ECO:0000313" key="2">
    <source>
        <dbReference type="EMBL" id="EDO48467.1"/>
    </source>
</evidence>
<keyword evidence="3" id="KW-1185">Reference proteome</keyword>
<dbReference type="PANTHER" id="PTHR46791">
    <property type="entry name" value="EXPRESSED PROTEIN"/>
    <property type="match status" value="1"/>
</dbReference>
<proteinExistence type="predicted"/>
<dbReference type="PANTHER" id="PTHR46791:SF13">
    <property type="entry name" value="CLR5 DOMAIN-CONTAINING PROTEIN"/>
    <property type="match status" value="1"/>
</dbReference>
<evidence type="ECO:0000313" key="3">
    <source>
        <dbReference type="Proteomes" id="UP000001593"/>
    </source>
</evidence>
<dbReference type="HOGENOM" id="CLU_038374_3_1_1"/>
<dbReference type="OMA" id="YHAKEAN"/>
<dbReference type="PhylomeDB" id="A7RIV9"/>
<evidence type="ECO:0000259" key="1">
    <source>
        <dbReference type="Pfam" id="PF24764"/>
    </source>
</evidence>
<dbReference type="InParanoid" id="A7RIV9"/>
<dbReference type="AlphaFoldDB" id="A7RIV9"/>
<dbReference type="InterPro" id="IPR058913">
    <property type="entry name" value="Integrase_dom_put"/>
</dbReference>
<dbReference type="STRING" id="45351.A7RIV9"/>
<accession>A7RIV9</accession>
<dbReference type="Proteomes" id="UP000001593">
    <property type="component" value="Unassembled WGS sequence"/>
</dbReference>
<dbReference type="Pfam" id="PF24764">
    <property type="entry name" value="rva_4"/>
    <property type="match status" value="1"/>
</dbReference>
<organism evidence="2 3">
    <name type="scientific">Nematostella vectensis</name>
    <name type="common">Starlet sea anemone</name>
    <dbReference type="NCBI Taxonomy" id="45351"/>
    <lineage>
        <taxon>Eukaryota</taxon>
        <taxon>Metazoa</taxon>
        <taxon>Cnidaria</taxon>
        <taxon>Anthozoa</taxon>
        <taxon>Hexacorallia</taxon>
        <taxon>Actiniaria</taxon>
        <taxon>Edwardsiidae</taxon>
        <taxon>Nematostella</taxon>
    </lineage>
</organism>
<feature type="domain" description="Integrase core" evidence="1">
    <location>
        <begin position="43"/>
        <end position="133"/>
    </location>
</feature>
<gene>
    <name evidence="2" type="ORF">NEMVEDRAFT_v1g197775</name>
</gene>
<sequence length="138" mass="16281">MWQKLIVDQQLYVSKEFVRNALLILDPDGVERRSRNRLRRRQYHAKEANFIWHLDGYDKLKPYGFCIHDCIDDYSRRIMWLEVGRTNNHSGVVASYFLDCVESVGGTARIVRGDMGTENGRVAAIQRFLRDEAEDSWW</sequence>
<protein>
    <recommendedName>
        <fullName evidence="1">Integrase core domain-containing protein</fullName>
    </recommendedName>
</protein>